<dbReference type="AlphaFoldDB" id="A0A2P2IYQ0"/>
<proteinExistence type="predicted"/>
<evidence type="ECO:0000313" key="1">
    <source>
        <dbReference type="EMBL" id="MBW86358.1"/>
    </source>
</evidence>
<organism evidence="1">
    <name type="scientific">Rhizophora mucronata</name>
    <name type="common">Asiatic mangrove</name>
    <dbReference type="NCBI Taxonomy" id="61149"/>
    <lineage>
        <taxon>Eukaryota</taxon>
        <taxon>Viridiplantae</taxon>
        <taxon>Streptophyta</taxon>
        <taxon>Embryophyta</taxon>
        <taxon>Tracheophyta</taxon>
        <taxon>Spermatophyta</taxon>
        <taxon>Magnoliopsida</taxon>
        <taxon>eudicotyledons</taxon>
        <taxon>Gunneridae</taxon>
        <taxon>Pentapetalae</taxon>
        <taxon>rosids</taxon>
        <taxon>fabids</taxon>
        <taxon>Malpighiales</taxon>
        <taxon>Rhizophoraceae</taxon>
        <taxon>Rhizophora</taxon>
    </lineage>
</organism>
<name>A0A2P2IYQ0_RHIMU</name>
<accession>A0A2P2IYQ0</accession>
<sequence length="142" mass="15955">MPWPCTTWSFAVMSTSRARRAPIRVTSPANGKSFHGCFVATWQSASASYASGRTWTRDVERMTPAAKHLITRIALSYTGLPWKYRARRTGEEMPKTLAMKITKTDISFRCAAAWLSRQLAPRSSSITQAAAMVNKTRQQIRL</sequence>
<reference evidence="1" key="1">
    <citation type="submission" date="2018-02" db="EMBL/GenBank/DDBJ databases">
        <title>Rhizophora mucronata_Transcriptome.</title>
        <authorList>
            <person name="Meera S.P."/>
            <person name="Sreeshan A."/>
            <person name="Augustine A."/>
        </authorList>
    </citation>
    <scope>NUCLEOTIDE SEQUENCE</scope>
    <source>
        <tissue evidence="1">Leaf</tissue>
    </source>
</reference>
<dbReference type="EMBL" id="GGEC01005875">
    <property type="protein sequence ID" value="MBW86358.1"/>
    <property type="molecule type" value="Transcribed_RNA"/>
</dbReference>
<protein>
    <submittedName>
        <fullName evidence="1">Uncharacterized protein MANES_18G141500</fullName>
    </submittedName>
</protein>